<dbReference type="InterPro" id="IPR005064">
    <property type="entry name" value="BUG"/>
</dbReference>
<dbReference type="Pfam" id="PF03401">
    <property type="entry name" value="TctC"/>
    <property type="match status" value="1"/>
</dbReference>
<proteinExistence type="inferred from homology"/>
<evidence type="ECO:0000313" key="2">
    <source>
        <dbReference type="EMBL" id="TDH58614.1"/>
    </source>
</evidence>
<dbReference type="CDD" id="cd07012">
    <property type="entry name" value="PBP2_Bug_TTT"/>
    <property type="match status" value="1"/>
</dbReference>
<dbReference type="InterPro" id="IPR042100">
    <property type="entry name" value="Bug_dom1"/>
</dbReference>
<accession>A0A4R5Q6X9</accession>
<dbReference type="Proteomes" id="UP000295096">
    <property type="component" value="Unassembled WGS sequence"/>
</dbReference>
<name>A0A4R5Q6X9_9PROT</name>
<dbReference type="Gene3D" id="3.40.190.10">
    <property type="entry name" value="Periplasmic binding protein-like II"/>
    <property type="match status" value="1"/>
</dbReference>
<sequence>MVQFAEALRLLGLTRRHSPISPPCKDDATPRAVQRSTTVRGRRRLLSRNMLRGVYPTALVAAGHHYRRPVVPRVMSGNMAELHSEASGARWIGGDPRMPSPQAGPPVLGRPMAACRIVLRARLAHPERQAGSRPVQRRLCGPREEGIMVQRRRLLGMAGLLAAPASARAQAWPTRPVSLVVPWAAGGGADTVTRIFAIGLEQELGQPVNVVNRTGGNGVTGHSAIANAAPDGYTIGTGTSEFVNFKTLGVSDFGPGNLDLMSRLATIPAGVTVQTQGPWRDFAAFAAALREGRRGQITGSGVGIGGSWHLAAAGMCRALGLEADRIRWIPSNGGAPALQDLIAGGIGVFTGSPVEAQPLAGAGRVRVLAVMGEERLSTMPEVPTLREAGLGWSYANWFALVAPRGIPAPVRTALLAAGMRAHARADVQEPMRARGIVPVWDGPEAFASFAAGFGETSAALLRDLGLARG</sequence>
<reference evidence="2 3" key="1">
    <citation type="journal article" date="2016" name="J. Microbiol.">
        <title>Dankookia rubra gen. nov., sp. nov., an alphaproteobacterium isolated from sediment of a shallow stream.</title>
        <authorList>
            <person name="Kim W.H."/>
            <person name="Kim D.H."/>
            <person name="Kang K."/>
            <person name="Ahn T.Y."/>
        </authorList>
    </citation>
    <scope>NUCLEOTIDE SEQUENCE [LARGE SCALE GENOMIC DNA]</scope>
    <source>
        <strain evidence="2 3">JCM30602</strain>
    </source>
</reference>
<keyword evidence="3" id="KW-1185">Reference proteome</keyword>
<gene>
    <name evidence="2" type="ORF">E2C06_31645</name>
</gene>
<comment type="caution">
    <text evidence="2">The sequence shown here is derived from an EMBL/GenBank/DDBJ whole genome shotgun (WGS) entry which is preliminary data.</text>
</comment>
<comment type="similarity">
    <text evidence="1">Belongs to the UPF0065 (bug) family.</text>
</comment>
<dbReference type="OrthoDB" id="7250553at2"/>
<dbReference type="PANTHER" id="PTHR42928">
    <property type="entry name" value="TRICARBOXYLATE-BINDING PROTEIN"/>
    <property type="match status" value="1"/>
</dbReference>
<dbReference type="EMBL" id="SMSJ01000107">
    <property type="protein sequence ID" value="TDH58614.1"/>
    <property type="molecule type" value="Genomic_DNA"/>
</dbReference>
<evidence type="ECO:0000256" key="1">
    <source>
        <dbReference type="ARBA" id="ARBA00006987"/>
    </source>
</evidence>
<dbReference type="PANTHER" id="PTHR42928:SF5">
    <property type="entry name" value="BLR1237 PROTEIN"/>
    <property type="match status" value="1"/>
</dbReference>
<dbReference type="Gene3D" id="3.40.190.150">
    <property type="entry name" value="Bordetella uptake gene, domain 1"/>
    <property type="match status" value="1"/>
</dbReference>
<dbReference type="AlphaFoldDB" id="A0A4R5Q6X9"/>
<protein>
    <submittedName>
        <fullName evidence="2">Tripartite tricarboxylate transporter substrate binding protein</fullName>
    </submittedName>
</protein>
<organism evidence="2 3">
    <name type="scientific">Dankookia rubra</name>
    <dbReference type="NCBI Taxonomy" id="1442381"/>
    <lineage>
        <taxon>Bacteria</taxon>
        <taxon>Pseudomonadati</taxon>
        <taxon>Pseudomonadota</taxon>
        <taxon>Alphaproteobacteria</taxon>
        <taxon>Acetobacterales</taxon>
        <taxon>Roseomonadaceae</taxon>
        <taxon>Dankookia</taxon>
    </lineage>
</organism>
<evidence type="ECO:0000313" key="3">
    <source>
        <dbReference type="Proteomes" id="UP000295096"/>
    </source>
</evidence>